<dbReference type="EMBL" id="SDMP01000015">
    <property type="protein sequence ID" value="RYR09109.1"/>
    <property type="molecule type" value="Genomic_DNA"/>
</dbReference>
<evidence type="ECO:0000313" key="1">
    <source>
        <dbReference type="EMBL" id="RYR09109.1"/>
    </source>
</evidence>
<comment type="caution">
    <text evidence="1">The sequence shown here is derived from an EMBL/GenBank/DDBJ whole genome shotgun (WGS) entry which is preliminary data.</text>
</comment>
<evidence type="ECO:0000313" key="2">
    <source>
        <dbReference type="Proteomes" id="UP000289738"/>
    </source>
</evidence>
<reference evidence="1 2" key="1">
    <citation type="submission" date="2019-01" db="EMBL/GenBank/DDBJ databases">
        <title>Sequencing of cultivated peanut Arachis hypogaea provides insights into genome evolution and oil improvement.</title>
        <authorList>
            <person name="Chen X."/>
        </authorList>
    </citation>
    <scope>NUCLEOTIDE SEQUENCE [LARGE SCALE GENOMIC DNA]</scope>
    <source>
        <strain evidence="2">cv. Fuhuasheng</strain>
        <tissue evidence="1">Leaves</tissue>
    </source>
</reference>
<dbReference type="AlphaFoldDB" id="A0A444Z4I0"/>
<protein>
    <submittedName>
        <fullName evidence="1">Uncharacterized protein</fullName>
    </submittedName>
</protein>
<sequence>MKNFIVVDNKTKSRVTSVKWVLTFSYRTIVNPIENPSYSLEAFRLKTILELLYAEKLDNTELFDMIGEVLGKRIHESWLPAMEKKPNGWQLDNKIGCILFGETVDHLLPHLEDIREESLIATKWNGKTFVHSNFSISKVHVDLELAEVLGFRNRLFNIAPASTSRISQVSIQGAWSTTDELNNSVVVVKTVEQTLKSARRKLRLLLEIGSKVEVMVYDGNGSISLLLWDRKTT</sequence>
<dbReference type="Proteomes" id="UP000289738">
    <property type="component" value="Chromosome B05"/>
</dbReference>
<keyword evidence="2" id="KW-1185">Reference proteome</keyword>
<gene>
    <name evidence="1" type="ORF">Ahy_B05g077206</name>
</gene>
<proteinExistence type="predicted"/>
<organism evidence="1 2">
    <name type="scientific">Arachis hypogaea</name>
    <name type="common">Peanut</name>
    <dbReference type="NCBI Taxonomy" id="3818"/>
    <lineage>
        <taxon>Eukaryota</taxon>
        <taxon>Viridiplantae</taxon>
        <taxon>Streptophyta</taxon>
        <taxon>Embryophyta</taxon>
        <taxon>Tracheophyta</taxon>
        <taxon>Spermatophyta</taxon>
        <taxon>Magnoliopsida</taxon>
        <taxon>eudicotyledons</taxon>
        <taxon>Gunneridae</taxon>
        <taxon>Pentapetalae</taxon>
        <taxon>rosids</taxon>
        <taxon>fabids</taxon>
        <taxon>Fabales</taxon>
        <taxon>Fabaceae</taxon>
        <taxon>Papilionoideae</taxon>
        <taxon>50 kb inversion clade</taxon>
        <taxon>dalbergioids sensu lato</taxon>
        <taxon>Dalbergieae</taxon>
        <taxon>Pterocarpus clade</taxon>
        <taxon>Arachis</taxon>
    </lineage>
</organism>
<accession>A0A444Z4I0</accession>
<name>A0A444Z4I0_ARAHY</name>